<dbReference type="SMART" id="SM00530">
    <property type="entry name" value="HTH_XRE"/>
    <property type="match status" value="1"/>
</dbReference>
<feature type="domain" description="HTH cro/C1-type" evidence="2">
    <location>
        <begin position="6"/>
        <end position="60"/>
    </location>
</feature>
<dbReference type="PANTHER" id="PTHR46558:SF13">
    <property type="entry name" value="HTH-TYPE TRANSCRIPTIONAL REGULATOR IMMR"/>
    <property type="match status" value="1"/>
</dbReference>
<dbReference type="Pfam" id="PF01381">
    <property type="entry name" value="HTH_3"/>
    <property type="match status" value="1"/>
</dbReference>
<sequence>MKNHALADARKKSGLTQEELAFKLGYSKATVSNWENGYSNPSLTDAFKISGILKADINYLFFGLKVQVQYTSQNKSTRTQKGAG</sequence>
<keyword evidence="1" id="KW-0238">DNA-binding</keyword>
<gene>
    <name evidence="3" type="ORF">A7312_09535</name>
</gene>
<evidence type="ECO:0000313" key="4">
    <source>
        <dbReference type="Proteomes" id="UP000094974"/>
    </source>
</evidence>
<dbReference type="EMBL" id="LYND01000151">
    <property type="protein sequence ID" value="ODA07326.1"/>
    <property type="molecule type" value="Genomic_DNA"/>
</dbReference>
<dbReference type="SUPFAM" id="SSF47413">
    <property type="entry name" value="lambda repressor-like DNA-binding domains"/>
    <property type="match status" value="1"/>
</dbReference>
<comment type="caution">
    <text evidence="3">The sequence shown here is derived from an EMBL/GenBank/DDBJ whole genome shotgun (WGS) entry which is preliminary data.</text>
</comment>
<evidence type="ECO:0000313" key="3">
    <source>
        <dbReference type="EMBL" id="ODA07326.1"/>
    </source>
</evidence>
<organism evidence="3 4">
    <name type="scientific">Paenibacillus polymyxa</name>
    <name type="common">Bacillus polymyxa</name>
    <dbReference type="NCBI Taxonomy" id="1406"/>
    <lineage>
        <taxon>Bacteria</taxon>
        <taxon>Bacillati</taxon>
        <taxon>Bacillota</taxon>
        <taxon>Bacilli</taxon>
        <taxon>Bacillales</taxon>
        <taxon>Paenibacillaceae</taxon>
        <taxon>Paenibacillus</taxon>
    </lineage>
</organism>
<dbReference type="Proteomes" id="UP000094974">
    <property type="component" value="Unassembled WGS sequence"/>
</dbReference>
<dbReference type="PROSITE" id="PS50943">
    <property type="entry name" value="HTH_CROC1"/>
    <property type="match status" value="1"/>
</dbReference>
<proteinExistence type="predicted"/>
<protein>
    <submittedName>
        <fullName evidence="3">Transcriptional regulator</fullName>
    </submittedName>
</protein>
<reference evidence="4" key="1">
    <citation type="submission" date="2016-05" db="EMBL/GenBank/DDBJ databases">
        <title>Whole genome shotgun sequencing of cultured foodborne pathogen.</title>
        <authorList>
            <person name="Zheng J."/>
            <person name="Timme R."/>
            <person name="Allard M."/>
            <person name="Strain E."/>
            <person name="Luo Y."/>
            <person name="Brown E."/>
        </authorList>
    </citation>
    <scope>NUCLEOTIDE SEQUENCE [LARGE SCALE GENOMIC DNA]</scope>
    <source>
        <strain evidence="4">CFSAN034343</strain>
    </source>
</reference>
<dbReference type="PANTHER" id="PTHR46558">
    <property type="entry name" value="TRACRIPTIONAL REGULATORY PROTEIN-RELATED-RELATED"/>
    <property type="match status" value="1"/>
</dbReference>
<dbReference type="Gene3D" id="1.10.260.40">
    <property type="entry name" value="lambda repressor-like DNA-binding domains"/>
    <property type="match status" value="1"/>
</dbReference>
<evidence type="ECO:0000259" key="2">
    <source>
        <dbReference type="PROSITE" id="PS50943"/>
    </source>
</evidence>
<dbReference type="CDD" id="cd00093">
    <property type="entry name" value="HTH_XRE"/>
    <property type="match status" value="1"/>
</dbReference>
<name>A0ABX2ZBJ5_PAEPO</name>
<dbReference type="RefSeq" id="WP_068941087.1">
    <property type="nucleotide sequence ID" value="NZ_LYND01000151.1"/>
</dbReference>
<keyword evidence="4" id="KW-1185">Reference proteome</keyword>
<dbReference type="InterPro" id="IPR001387">
    <property type="entry name" value="Cro/C1-type_HTH"/>
</dbReference>
<accession>A0ABX2ZBJ5</accession>
<evidence type="ECO:0000256" key="1">
    <source>
        <dbReference type="ARBA" id="ARBA00023125"/>
    </source>
</evidence>
<dbReference type="InterPro" id="IPR010982">
    <property type="entry name" value="Lambda_DNA-bd_dom_sf"/>
</dbReference>